<name>A0A6G1GS30_9PEZI</name>
<evidence type="ECO:0000313" key="3">
    <source>
        <dbReference type="Proteomes" id="UP000800041"/>
    </source>
</evidence>
<evidence type="ECO:0000313" key="2">
    <source>
        <dbReference type="EMBL" id="KAF1983558.1"/>
    </source>
</evidence>
<proteinExistence type="predicted"/>
<protein>
    <submittedName>
        <fullName evidence="2">Uncharacterized protein</fullName>
    </submittedName>
</protein>
<sequence length="90" mass="9028">MRGGGGGGSGTSVEPVWEPQKWEPTEETGQEEDDEVGGRGNRSSSKGGGESEKESGSEAGSSSTAVGDPDAGTEEAVQRVILASMGLTVS</sequence>
<feature type="region of interest" description="Disordered" evidence="1">
    <location>
        <begin position="1"/>
        <end position="77"/>
    </location>
</feature>
<organism evidence="2 3">
    <name type="scientific">Aulographum hederae CBS 113979</name>
    <dbReference type="NCBI Taxonomy" id="1176131"/>
    <lineage>
        <taxon>Eukaryota</taxon>
        <taxon>Fungi</taxon>
        <taxon>Dikarya</taxon>
        <taxon>Ascomycota</taxon>
        <taxon>Pezizomycotina</taxon>
        <taxon>Dothideomycetes</taxon>
        <taxon>Pleosporomycetidae</taxon>
        <taxon>Aulographales</taxon>
        <taxon>Aulographaceae</taxon>
    </lineage>
</organism>
<gene>
    <name evidence="2" type="ORF">K402DRAFT_396565</name>
</gene>
<keyword evidence="3" id="KW-1185">Reference proteome</keyword>
<dbReference type="AlphaFoldDB" id="A0A6G1GS30"/>
<accession>A0A6G1GS30</accession>
<dbReference type="Proteomes" id="UP000800041">
    <property type="component" value="Unassembled WGS sequence"/>
</dbReference>
<feature type="compositionally biased region" description="Acidic residues" evidence="1">
    <location>
        <begin position="25"/>
        <end position="35"/>
    </location>
</feature>
<evidence type="ECO:0000256" key="1">
    <source>
        <dbReference type="SAM" id="MobiDB-lite"/>
    </source>
</evidence>
<dbReference type="EMBL" id="ML977174">
    <property type="protein sequence ID" value="KAF1983558.1"/>
    <property type="molecule type" value="Genomic_DNA"/>
</dbReference>
<feature type="compositionally biased region" description="Gly residues" evidence="1">
    <location>
        <begin position="1"/>
        <end position="10"/>
    </location>
</feature>
<reference evidence="2" key="1">
    <citation type="journal article" date="2020" name="Stud. Mycol.">
        <title>101 Dothideomycetes genomes: a test case for predicting lifestyles and emergence of pathogens.</title>
        <authorList>
            <person name="Haridas S."/>
            <person name="Albert R."/>
            <person name="Binder M."/>
            <person name="Bloem J."/>
            <person name="Labutti K."/>
            <person name="Salamov A."/>
            <person name="Andreopoulos B."/>
            <person name="Baker S."/>
            <person name="Barry K."/>
            <person name="Bills G."/>
            <person name="Bluhm B."/>
            <person name="Cannon C."/>
            <person name="Castanera R."/>
            <person name="Culley D."/>
            <person name="Daum C."/>
            <person name="Ezra D."/>
            <person name="Gonzalez J."/>
            <person name="Henrissat B."/>
            <person name="Kuo A."/>
            <person name="Liang C."/>
            <person name="Lipzen A."/>
            <person name="Lutzoni F."/>
            <person name="Magnuson J."/>
            <person name="Mondo S."/>
            <person name="Nolan M."/>
            <person name="Ohm R."/>
            <person name="Pangilinan J."/>
            <person name="Park H.-J."/>
            <person name="Ramirez L."/>
            <person name="Alfaro M."/>
            <person name="Sun H."/>
            <person name="Tritt A."/>
            <person name="Yoshinaga Y."/>
            <person name="Zwiers L.-H."/>
            <person name="Turgeon B."/>
            <person name="Goodwin S."/>
            <person name="Spatafora J."/>
            <person name="Crous P."/>
            <person name="Grigoriev I."/>
        </authorList>
    </citation>
    <scope>NUCLEOTIDE SEQUENCE</scope>
    <source>
        <strain evidence="2">CBS 113979</strain>
    </source>
</reference>